<evidence type="ECO:0000313" key="1">
    <source>
        <dbReference type="EMBL" id="EMD40061.1"/>
    </source>
</evidence>
<keyword evidence="2" id="KW-1185">Reference proteome</keyword>
<reference evidence="1 2" key="1">
    <citation type="journal article" date="2012" name="Proc. Natl. Acad. Sci. U.S.A.">
        <title>Comparative genomics of Ceriporiopsis subvermispora and Phanerochaete chrysosporium provide insight into selective ligninolysis.</title>
        <authorList>
            <person name="Fernandez-Fueyo E."/>
            <person name="Ruiz-Duenas F.J."/>
            <person name="Ferreira P."/>
            <person name="Floudas D."/>
            <person name="Hibbett D.S."/>
            <person name="Canessa P."/>
            <person name="Larrondo L.F."/>
            <person name="James T.Y."/>
            <person name="Seelenfreund D."/>
            <person name="Lobos S."/>
            <person name="Polanco R."/>
            <person name="Tello M."/>
            <person name="Honda Y."/>
            <person name="Watanabe T."/>
            <person name="Watanabe T."/>
            <person name="Ryu J.S."/>
            <person name="Kubicek C.P."/>
            <person name="Schmoll M."/>
            <person name="Gaskell J."/>
            <person name="Hammel K.E."/>
            <person name="St John F.J."/>
            <person name="Vanden Wymelenberg A."/>
            <person name="Sabat G."/>
            <person name="Splinter BonDurant S."/>
            <person name="Syed K."/>
            <person name="Yadav J.S."/>
            <person name="Doddapaneni H."/>
            <person name="Subramanian V."/>
            <person name="Lavin J.L."/>
            <person name="Oguiza J.A."/>
            <person name="Perez G."/>
            <person name="Pisabarro A.G."/>
            <person name="Ramirez L."/>
            <person name="Santoyo F."/>
            <person name="Master E."/>
            <person name="Coutinho P.M."/>
            <person name="Henrissat B."/>
            <person name="Lombard V."/>
            <person name="Magnuson J.K."/>
            <person name="Kuees U."/>
            <person name="Hori C."/>
            <person name="Igarashi K."/>
            <person name="Samejima M."/>
            <person name="Held B.W."/>
            <person name="Barry K.W."/>
            <person name="LaButti K.M."/>
            <person name="Lapidus A."/>
            <person name="Lindquist E.A."/>
            <person name="Lucas S.M."/>
            <person name="Riley R."/>
            <person name="Salamov A.A."/>
            <person name="Hoffmeister D."/>
            <person name="Schwenk D."/>
            <person name="Hadar Y."/>
            <person name="Yarden O."/>
            <person name="de Vries R.P."/>
            <person name="Wiebenga A."/>
            <person name="Stenlid J."/>
            <person name="Eastwood D."/>
            <person name="Grigoriev I.V."/>
            <person name="Berka R.M."/>
            <person name="Blanchette R.A."/>
            <person name="Kersten P."/>
            <person name="Martinez A.T."/>
            <person name="Vicuna R."/>
            <person name="Cullen D."/>
        </authorList>
    </citation>
    <scope>NUCLEOTIDE SEQUENCE [LARGE SCALE GENOMIC DNA]</scope>
    <source>
        <strain evidence="1 2">B</strain>
    </source>
</reference>
<dbReference type="SUPFAM" id="SSF52047">
    <property type="entry name" value="RNI-like"/>
    <property type="match status" value="1"/>
</dbReference>
<dbReference type="EMBL" id="KB445793">
    <property type="protein sequence ID" value="EMD40061.1"/>
    <property type="molecule type" value="Genomic_DNA"/>
</dbReference>
<sequence>MTEPSGIHITDRTLPDVAAFCNLLALSRGPTAHPNLREISVILAKDISDRHNSQFILLSKILAGVIARGTRLETLRLSPAEAILSQDLPDQTLRNQIHALSNLKVLALRDAASEAGALLTGLRCRLTDLALGNTEETAGQDIAPYLTNLCNSLVTLQLFRTNLWHISNIFRRLKRLILEDTHVQDIKPLITAFPELLEFKFLAVRGGVIASRDQLEDVRTQNRAQQVQPSASSGDQYTVVGYTWPSLEHVQGDIDGLYMLGIRCPIRHLYIHPLVSVNQNKFRALMDDGIPEYVSLDILLRDYYVHRLVDLFPAHVFLPARLRLRFWFRDYTRSVPEVLNCILRLLERLPTADIVIQFKEIQAHMKYFTSMDVESFADRVWASCRAVQFLCVNLGQVPFYWGNTASKADYKRIPQRISNALGEQVLHGKGLDRAGVDYNV</sequence>
<gene>
    <name evidence="1" type="ORF">CERSUDRAFT_92555</name>
</gene>
<dbReference type="Gene3D" id="3.80.10.10">
    <property type="entry name" value="Ribonuclease Inhibitor"/>
    <property type="match status" value="1"/>
</dbReference>
<dbReference type="HOGENOM" id="CLU_622561_0_0_1"/>
<dbReference type="Proteomes" id="UP000016930">
    <property type="component" value="Unassembled WGS sequence"/>
</dbReference>
<name>M2RMI6_CERS8</name>
<proteinExistence type="predicted"/>
<dbReference type="AlphaFoldDB" id="M2RMI6"/>
<dbReference type="OrthoDB" id="2749514at2759"/>
<accession>M2RMI6</accession>
<dbReference type="InterPro" id="IPR032675">
    <property type="entry name" value="LRR_dom_sf"/>
</dbReference>
<evidence type="ECO:0000313" key="2">
    <source>
        <dbReference type="Proteomes" id="UP000016930"/>
    </source>
</evidence>
<organism evidence="1 2">
    <name type="scientific">Ceriporiopsis subvermispora (strain B)</name>
    <name type="common">White-rot fungus</name>
    <name type="synonym">Gelatoporia subvermispora</name>
    <dbReference type="NCBI Taxonomy" id="914234"/>
    <lineage>
        <taxon>Eukaryota</taxon>
        <taxon>Fungi</taxon>
        <taxon>Dikarya</taxon>
        <taxon>Basidiomycota</taxon>
        <taxon>Agaricomycotina</taxon>
        <taxon>Agaricomycetes</taxon>
        <taxon>Polyporales</taxon>
        <taxon>Gelatoporiaceae</taxon>
        <taxon>Gelatoporia</taxon>
    </lineage>
</organism>
<evidence type="ECO:0008006" key="3">
    <source>
        <dbReference type="Google" id="ProtNLM"/>
    </source>
</evidence>
<protein>
    <recommendedName>
        <fullName evidence="3">F-box domain-containing protein</fullName>
    </recommendedName>
</protein>